<evidence type="ECO:0000313" key="2">
    <source>
        <dbReference type="EMBL" id="OPX18425.1"/>
    </source>
</evidence>
<dbReference type="InterPro" id="IPR025965">
    <property type="entry name" value="FlgD/Vpr_Ig-like"/>
</dbReference>
<dbReference type="AlphaFoldDB" id="A0A1V4QHT6"/>
<feature type="domain" description="FlgD/Vpr Ig-like" evidence="1">
    <location>
        <begin position="63"/>
        <end position="112"/>
    </location>
</feature>
<accession>A0A1V4QHT6</accession>
<dbReference type="InterPro" id="IPR026444">
    <property type="entry name" value="Secre_tail"/>
</dbReference>
<name>A0A1V4QHT6_UNCW3</name>
<dbReference type="Pfam" id="PF13860">
    <property type="entry name" value="FlgD_ig"/>
    <property type="match status" value="1"/>
</dbReference>
<comment type="caution">
    <text evidence="2">The sequence shown here is derived from an EMBL/GenBank/DDBJ whole genome shotgun (WGS) entry which is preliminary data.</text>
</comment>
<proteinExistence type="predicted"/>
<evidence type="ECO:0000313" key="3">
    <source>
        <dbReference type="Proteomes" id="UP000191663"/>
    </source>
</evidence>
<dbReference type="Proteomes" id="UP000191663">
    <property type="component" value="Unassembled WGS sequence"/>
</dbReference>
<evidence type="ECO:0000259" key="1">
    <source>
        <dbReference type="Pfam" id="PF13860"/>
    </source>
</evidence>
<reference evidence="3" key="1">
    <citation type="submission" date="2017-01" db="EMBL/GenBank/DDBJ databases">
        <title>Novel pathways for hydrocarbon cycling and metabolic interdependencies in hydrothermal sediment communities.</title>
        <authorList>
            <person name="Dombrowski N."/>
            <person name="Seitz K."/>
            <person name="Teske A."/>
            <person name="Baker B."/>
        </authorList>
    </citation>
    <scope>NUCLEOTIDE SEQUENCE [LARGE SCALE GENOMIC DNA]</scope>
</reference>
<dbReference type="EMBL" id="MUKB01000015">
    <property type="protein sequence ID" value="OPX18425.1"/>
    <property type="molecule type" value="Genomic_DNA"/>
</dbReference>
<dbReference type="NCBIfam" id="TIGR04183">
    <property type="entry name" value="Por_Secre_tail"/>
    <property type="match status" value="1"/>
</dbReference>
<organism evidence="2 3">
    <name type="scientific">candidate division WOR-3 bacterium 4484_100</name>
    <dbReference type="NCBI Taxonomy" id="1936077"/>
    <lineage>
        <taxon>Bacteria</taxon>
        <taxon>Bacteria division WOR-3</taxon>
    </lineage>
</organism>
<dbReference type="Gene3D" id="2.60.40.4070">
    <property type="match status" value="1"/>
</dbReference>
<sequence length="126" mass="14388">MIKREPGVVCAGLVVWEFIDEDRNEISVKEFNSNTLEEFDAYAIPNPAKRSVRFYCRLPVPGEIRVKIYTATGRLVRKIGGYKAAGLQRIIWDGKDSSGRDISTGIYFYRAELMDRVKTGKLILLR</sequence>
<gene>
    <name evidence="2" type="ORF">BXT86_01325</name>
</gene>
<protein>
    <recommendedName>
        <fullName evidence="1">FlgD/Vpr Ig-like domain-containing protein</fullName>
    </recommendedName>
</protein>